<reference evidence="1 2" key="1">
    <citation type="submission" date="2015-09" db="EMBL/GenBank/DDBJ databases">
        <title>Genome announcement of multiple Pseudomonas syringae strains.</title>
        <authorList>
            <person name="Thakur S."/>
            <person name="Wang P.W."/>
            <person name="Gong Y."/>
            <person name="Weir B.S."/>
            <person name="Guttman D.S."/>
        </authorList>
    </citation>
    <scope>NUCLEOTIDE SEQUENCE [LARGE SCALE GENOMIC DNA]</scope>
    <source>
        <strain evidence="1 2">ICMP2740</strain>
    </source>
</reference>
<dbReference type="AlphaFoldDB" id="A0A0P9WJV1"/>
<name>A0A0P9WJV1_PSESH</name>
<organism evidence="1 2">
    <name type="scientific">Pseudomonas savastanoi pv. phaseolicola</name>
    <name type="common">Pseudomonas syringae pv. phaseolicola</name>
    <dbReference type="NCBI Taxonomy" id="319"/>
    <lineage>
        <taxon>Bacteria</taxon>
        <taxon>Pseudomonadati</taxon>
        <taxon>Pseudomonadota</taxon>
        <taxon>Gammaproteobacteria</taxon>
        <taxon>Pseudomonadales</taxon>
        <taxon>Pseudomonadaceae</taxon>
        <taxon>Pseudomonas</taxon>
    </lineage>
</organism>
<dbReference type="Proteomes" id="UP000050396">
    <property type="component" value="Unassembled WGS sequence"/>
</dbReference>
<comment type="caution">
    <text evidence="1">The sequence shown here is derived from an EMBL/GenBank/DDBJ whole genome shotgun (WGS) entry which is preliminary data.</text>
</comment>
<dbReference type="EMBL" id="LJQZ01000155">
    <property type="protein sequence ID" value="KPY16027.1"/>
    <property type="molecule type" value="Genomic_DNA"/>
</dbReference>
<gene>
    <name evidence="1" type="ORF">ALO55_101479</name>
</gene>
<evidence type="ECO:0000313" key="2">
    <source>
        <dbReference type="Proteomes" id="UP000050396"/>
    </source>
</evidence>
<evidence type="ECO:0000313" key="1">
    <source>
        <dbReference type="EMBL" id="KPY16027.1"/>
    </source>
</evidence>
<sequence>MMPDAQQLAKTPCVQLACVDSSLVLLRFCHHCGICLR</sequence>
<proteinExistence type="predicted"/>
<protein>
    <submittedName>
        <fullName evidence="1">Uncharacterized protein</fullName>
    </submittedName>
</protein>
<accession>A0A0P9WJV1</accession>